<feature type="binding site" evidence="3">
    <location>
        <position position="210"/>
    </location>
    <ligand>
        <name>a divalent metal cation</name>
        <dbReference type="ChEBI" id="CHEBI:60240"/>
        <label>1</label>
    </ligand>
</feature>
<keyword evidence="2" id="KW-0378">Hydrolase</keyword>
<dbReference type="Pfam" id="PF01026">
    <property type="entry name" value="TatD_DNase"/>
    <property type="match status" value="1"/>
</dbReference>
<sequence>MELNYIDIGCNLMGKQFKDDREQVVEQSLEDGVGLIITGTDPASNRAAAEYVARCGRGQLWYTCGMHPHNADGWNRERREELTRLIVGKGARAVALGEAGLDYDRMFSTRENQVRCFSDILDLAEEHGLPLFLHERSAEGDFQKLMKAHRNLCGRSVVHCFTGSRETAYRYLQLGCLIGITGWVCDHRRNRDLVEALKIIPLDRLMIETDAPYLTPLNVKGLSRRNVPSNIRYVADKIAEIKGVEPEEVRKRTLENTRAFFGL</sequence>
<accession>A0A1I0G4S2</accession>
<feature type="binding site" evidence="3">
    <location>
        <position position="98"/>
    </location>
    <ligand>
        <name>a divalent metal cation</name>
        <dbReference type="ChEBI" id="CHEBI:60240"/>
        <label>1</label>
    </ligand>
</feature>
<dbReference type="STRING" id="460384.SAMN05216313_110130"/>
<dbReference type="CDD" id="cd01310">
    <property type="entry name" value="TatD_DNAse"/>
    <property type="match status" value="1"/>
</dbReference>
<dbReference type="InterPro" id="IPR018228">
    <property type="entry name" value="DNase_TatD-rel_CS"/>
</dbReference>
<dbReference type="FunFam" id="3.20.20.140:FF:000005">
    <property type="entry name" value="TatD family hydrolase"/>
    <property type="match status" value="1"/>
</dbReference>
<name>A0A1I0G4S2_9FIRM</name>
<proteinExistence type="predicted"/>
<protein>
    <submittedName>
        <fullName evidence="4">TatD DNase family protein</fullName>
    </submittedName>
</protein>
<dbReference type="EMBL" id="FOIM01000010">
    <property type="protein sequence ID" value="SET65839.1"/>
    <property type="molecule type" value="Genomic_DNA"/>
</dbReference>
<reference evidence="5" key="1">
    <citation type="submission" date="2016-10" db="EMBL/GenBank/DDBJ databases">
        <authorList>
            <person name="Varghese N."/>
            <person name="Submissions S."/>
        </authorList>
    </citation>
    <scope>NUCLEOTIDE SEQUENCE [LARGE SCALE GENOMIC DNA]</scope>
    <source>
        <strain evidence="5">NLAE-zl-G277</strain>
    </source>
</reference>
<evidence type="ECO:0000256" key="3">
    <source>
        <dbReference type="PIRSR" id="PIRSR005902-1"/>
    </source>
</evidence>
<organism evidence="4 5">
    <name type="scientific">Enterocloster lavalensis</name>
    <dbReference type="NCBI Taxonomy" id="460384"/>
    <lineage>
        <taxon>Bacteria</taxon>
        <taxon>Bacillati</taxon>
        <taxon>Bacillota</taxon>
        <taxon>Clostridia</taxon>
        <taxon>Lachnospirales</taxon>
        <taxon>Lachnospiraceae</taxon>
        <taxon>Enterocloster</taxon>
    </lineage>
</organism>
<dbReference type="GO" id="GO:0016788">
    <property type="term" value="F:hydrolase activity, acting on ester bonds"/>
    <property type="evidence" value="ECO:0007669"/>
    <property type="project" value="InterPro"/>
</dbReference>
<gene>
    <name evidence="4" type="ORF">SAMN05216313_110130</name>
</gene>
<dbReference type="PIRSF" id="PIRSF005902">
    <property type="entry name" value="DNase_TatD"/>
    <property type="match status" value="1"/>
</dbReference>
<evidence type="ECO:0000256" key="1">
    <source>
        <dbReference type="ARBA" id="ARBA00022723"/>
    </source>
</evidence>
<dbReference type="Gene3D" id="3.20.20.140">
    <property type="entry name" value="Metal-dependent hydrolases"/>
    <property type="match status" value="1"/>
</dbReference>
<dbReference type="Proteomes" id="UP000198508">
    <property type="component" value="Unassembled WGS sequence"/>
</dbReference>
<feature type="binding site" evidence="3">
    <location>
        <position position="134"/>
    </location>
    <ligand>
        <name>a divalent metal cation</name>
        <dbReference type="ChEBI" id="CHEBI:60240"/>
        <label>2</label>
    </ligand>
</feature>
<dbReference type="PANTHER" id="PTHR46124:SF2">
    <property type="entry name" value="D-AMINOACYL-TRNA DEACYLASE"/>
    <property type="match status" value="1"/>
</dbReference>
<evidence type="ECO:0000313" key="5">
    <source>
        <dbReference type="Proteomes" id="UP000198508"/>
    </source>
</evidence>
<dbReference type="GeneID" id="93280880"/>
<evidence type="ECO:0000313" key="4">
    <source>
        <dbReference type="EMBL" id="SET65839.1"/>
    </source>
</evidence>
<dbReference type="PANTHER" id="PTHR46124">
    <property type="entry name" value="D-AMINOACYL-TRNA DEACYLASE"/>
    <property type="match status" value="1"/>
</dbReference>
<dbReference type="RefSeq" id="WP_092363657.1">
    <property type="nucleotide sequence ID" value="NZ_DAINWJ010000535.1"/>
</dbReference>
<dbReference type="InterPro" id="IPR032466">
    <property type="entry name" value="Metal_Hydrolase"/>
</dbReference>
<dbReference type="SUPFAM" id="SSF51556">
    <property type="entry name" value="Metallo-dependent hydrolases"/>
    <property type="match status" value="1"/>
</dbReference>
<keyword evidence="1 3" id="KW-0479">Metal-binding</keyword>
<dbReference type="GO" id="GO:0046872">
    <property type="term" value="F:metal ion binding"/>
    <property type="evidence" value="ECO:0007669"/>
    <property type="project" value="UniProtKB-KW"/>
</dbReference>
<feature type="binding site" evidence="3">
    <location>
        <position position="159"/>
    </location>
    <ligand>
        <name>a divalent metal cation</name>
        <dbReference type="ChEBI" id="CHEBI:60240"/>
        <label>2</label>
    </ligand>
</feature>
<keyword evidence="5" id="KW-1185">Reference proteome</keyword>
<dbReference type="InterPro" id="IPR001130">
    <property type="entry name" value="TatD-like"/>
</dbReference>
<dbReference type="AlphaFoldDB" id="A0A1I0G4S2"/>
<evidence type="ECO:0000256" key="2">
    <source>
        <dbReference type="ARBA" id="ARBA00022801"/>
    </source>
</evidence>
<dbReference type="PROSITE" id="PS01091">
    <property type="entry name" value="TATD_3"/>
    <property type="match status" value="1"/>
</dbReference>